<evidence type="ECO:0000256" key="2">
    <source>
        <dbReference type="ARBA" id="ARBA00010068"/>
    </source>
</evidence>
<comment type="subcellular location">
    <subcellularLocation>
        <location evidence="1">Cell membrane</location>
        <topology evidence="1">Multi-pass membrane protein</topology>
    </subcellularLocation>
</comment>
<keyword evidence="5 8" id="KW-0812">Transmembrane</keyword>
<dbReference type="GO" id="GO:0005886">
    <property type="term" value="C:plasma membrane"/>
    <property type="evidence" value="ECO:0007669"/>
    <property type="project" value="UniProtKB-SubCell"/>
</dbReference>
<evidence type="ECO:0000256" key="6">
    <source>
        <dbReference type="ARBA" id="ARBA00022989"/>
    </source>
</evidence>
<keyword evidence="3" id="KW-0813">Transport</keyword>
<evidence type="ECO:0000256" key="7">
    <source>
        <dbReference type="ARBA" id="ARBA00023136"/>
    </source>
</evidence>
<dbReference type="Proteomes" id="UP000326464">
    <property type="component" value="Unassembled WGS sequence"/>
</dbReference>
<keyword evidence="7 8" id="KW-0472">Membrane</keyword>
<evidence type="ECO:0000256" key="1">
    <source>
        <dbReference type="ARBA" id="ARBA00004651"/>
    </source>
</evidence>
<evidence type="ECO:0000256" key="3">
    <source>
        <dbReference type="ARBA" id="ARBA00022448"/>
    </source>
</evidence>
<evidence type="ECO:0000256" key="4">
    <source>
        <dbReference type="ARBA" id="ARBA00022475"/>
    </source>
</evidence>
<evidence type="ECO:0000256" key="8">
    <source>
        <dbReference type="SAM" id="Phobius"/>
    </source>
</evidence>
<dbReference type="InterPro" id="IPR038523">
    <property type="entry name" value="AmiSUreI_transpt_sf"/>
</dbReference>
<evidence type="ECO:0000313" key="9">
    <source>
        <dbReference type="EMBL" id="MPY11014.1"/>
    </source>
</evidence>
<dbReference type="RefSeq" id="WP_152814709.1">
    <property type="nucleotide sequence ID" value="NZ_VJXX01000002.1"/>
</dbReference>
<keyword evidence="6 8" id="KW-1133">Transmembrane helix</keyword>
<feature type="transmembrane region" description="Helical" evidence="8">
    <location>
        <begin position="168"/>
        <end position="188"/>
    </location>
</feature>
<protein>
    <submittedName>
        <fullName evidence="9">AmiS/UreI transporter</fullName>
    </submittedName>
</protein>
<feature type="transmembrane region" description="Helical" evidence="8">
    <location>
        <begin position="111"/>
        <end position="131"/>
    </location>
</feature>
<dbReference type="InterPro" id="IPR003211">
    <property type="entry name" value="AmiSUreI_transpt"/>
</dbReference>
<dbReference type="AlphaFoldDB" id="A0A7X1NQF0"/>
<keyword evidence="4" id="KW-1003">Cell membrane</keyword>
<feature type="transmembrane region" description="Helical" evidence="8">
    <location>
        <begin position="79"/>
        <end position="99"/>
    </location>
</feature>
<comment type="similarity">
    <text evidence="2">Belongs to the AmiS/UreI family.</text>
</comment>
<keyword evidence="10" id="KW-1185">Reference proteome</keyword>
<dbReference type="Pfam" id="PF02293">
    <property type="entry name" value="AmiS_UreI"/>
    <property type="match status" value="1"/>
</dbReference>
<comment type="caution">
    <text evidence="9">The sequence shown here is derived from an EMBL/GenBank/DDBJ whole genome shotgun (WGS) entry which is preliminary data.</text>
</comment>
<feature type="transmembrane region" description="Helical" evidence="8">
    <location>
        <begin position="55"/>
        <end position="73"/>
    </location>
</feature>
<proteinExistence type="inferred from homology"/>
<accession>A0A7X1NQF0</accession>
<dbReference type="EMBL" id="VJXX01000002">
    <property type="protein sequence ID" value="MPY11014.1"/>
    <property type="molecule type" value="Genomic_DNA"/>
</dbReference>
<sequence>MSYICLLLSGAALLVNGVSLLGRVTPRDAGVFNLAIGLLQLVVALLIASADPGAAGSAAGIVLFGLTYLYVGLSSVAGLGSAGVGWFCGFVAVLALVIAGTAAREDPVSSVLWIGWATLWTLFFLLLARGAERLTRVTGWSAILVGTVSTVIPALLGLNGAWPGGTTAVVATAVVLGALFAVAVTLGGRPVRVTTAQPVAVDA</sequence>
<organism evidence="9 10">
    <name type="scientific">Arthrobacter bussei</name>
    <dbReference type="NCBI Taxonomy" id="2594179"/>
    <lineage>
        <taxon>Bacteria</taxon>
        <taxon>Bacillati</taxon>
        <taxon>Actinomycetota</taxon>
        <taxon>Actinomycetes</taxon>
        <taxon>Micrococcales</taxon>
        <taxon>Micrococcaceae</taxon>
        <taxon>Arthrobacter</taxon>
    </lineage>
</organism>
<reference evidence="10" key="1">
    <citation type="submission" date="2019-07" db="EMBL/GenBank/DDBJ databases">
        <title>Arthrobacter KR32 sp. nov., isolated from mountain cheese made of cows milk.</title>
        <authorList>
            <person name="Flegler A."/>
        </authorList>
    </citation>
    <scope>NUCLEOTIDE SEQUENCE [LARGE SCALE GENOMIC DNA]</scope>
    <source>
        <strain evidence="10">KR32</strain>
    </source>
</reference>
<evidence type="ECO:0000313" key="10">
    <source>
        <dbReference type="Proteomes" id="UP000326464"/>
    </source>
</evidence>
<feature type="transmembrane region" description="Helical" evidence="8">
    <location>
        <begin position="137"/>
        <end position="156"/>
    </location>
</feature>
<dbReference type="OrthoDB" id="6636366at2"/>
<evidence type="ECO:0000256" key="5">
    <source>
        <dbReference type="ARBA" id="ARBA00022692"/>
    </source>
</evidence>
<dbReference type="Gene3D" id="1.25.40.600">
    <property type="match status" value="1"/>
</dbReference>
<gene>
    <name evidence="9" type="ORF">FNH21_09835</name>
</gene>
<name>A0A7X1NQF0_9MICC</name>
<feature type="transmembrane region" description="Helical" evidence="8">
    <location>
        <begin position="30"/>
        <end position="48"/>
    </location>
</feature>